<dbReference type="InterPro" id="IPR003369">
    <property type="entry name" value="TatA/B/E"/>
</dbReference>
<comment type="caution">
    <text evidence="9">The sequence shown here is derived from an EMBL/GenBank/DDBJ whole genome shotgun (WGS) entry which is preliminary data.</text>
</comment>
<comment type="subcellular location">
    <subcellularLocation>
        <location evidence="1">Membrane</location>
        <topology evidence="1">Single-pass membrane protein</topology>
    </subcellularLocation>
</comment>
<reference evidence="9 10" key="1">
    <citation type="submission" date="2013-04" db="EMBL/GenBank/DDBJ databases">
        <title>The Genome Sequence of Propionimicrobium lymphophilum ACS-093-V-SCH5.</title>
        <authorList>
            <consortium name="The Broad Institute Genomics Platform"/>
            <person name="Earl A."/>
            <person name="Ward D."/>
            <person name="Feldgarden M."/>
            <person name="Gevers D."/>
            <person name="Saerens B."/>
            <person name="Vaneechoutte M."/>
            <person name="Walker B."/>
            <person name="Young S."/>
            <person name="Zeng Q."/>
            <person name="Gargeya S."/>
            <person name="Fitzgerald M."/>
            <person name="Haas B."/>
            <person name="Abouelleil A."/>
            <person name="Allen A.W."/>
            <person name="Alvarado L."/>
            <person name="Arachchi H.M."/>
            <person name="Berlin A.M."/>
            <person name="Chapman S.B."/>
            <person name="Gainer-Dewar J."/>
            <person name="Goldberg J."/>
            <person name="Griggs A."/>
            <person name="Gujja S."/>
            <person name="Hansen M."/>
            <person name="Howarth C."/>
            <person name="Imamovic A."/>
            <person name="Ireland A."/>
            <person name="Larimer J."/>
            <person name="McCowan C."/>
            <person name="Murphy C."/>
            <person name="Pearson M."/>
            <person name="Poon T.W."/>
            <person name="Priest M."/>
            <person name="Roberts A."/>
            <person name="Saif S."/>
            <person name="Shea T."/>
            <person name="Sisk P."/>
            <person name="Sykes S."/>
            <person name="Wortman J."/>
            <person name="Nusbaum C."/>
            <person name="Birren B."/>
        </authorList>
    </citation>
    <scope>NUCLEOTIDE SEQUENCE [LARGE SCALE GENOMIC DNA]</scope>
    <source>
        <strain evidence="9 10">ACS-093-V-SCH5</strain>
    </source>
</reference>
<dbReference type="RefSeq" id="WP_016454931.1">
    <property type="nucleotide sequence ID" value="NZ_KE150269.1"/>
</dbReference>
<dbReference type="Pfam" id="PF02416">
    <property type="entry name" value="TatA_B_E"/>
    <property type="match status" value="1"/>
</dbReference>
<evidence type="ECO:0008006" key="11">
    <source>
        <dbReference type="Google" id="ProtNLM"/>
    </source>
</evidence>
<organism evidence="9 10">
    <name type="scientific">Propionimicrobium lymphophilum ACS-093-V-SCH5</name>
    <dbReference type="NCBI Taxonomy" id="883161"/>
    <lineage>
        <taxon>Bacteria</taxon>
        <taxon>Bacillati</taxon>
        <taxon>Actinomycetota</taxon>
        <taxon>Actinomycetes</taxon>
        <taxon>Propionibacteriales</taxon>
        <taxon>Propionibacteriaceae</taxon>
        <taxon>Propionimicrobium</taxon>
    </lineage>
</organism>
<dbReference type="PATRIC" id="fig|883161.3.peg.69"/>
<gene>
    <name evidence="9" type="ORF">HMPREF9306_00069</name>
</gene>
<evidence type="ECO:0000256" key="1">
    <source>
        <dbReference type="ARBA" id="ARBA00004167"/>
    </source>
</evidence>
<evidence type="ECO:0000256" key="2">
    <source>
        <dbReference type="ARBA" id="ARBA00022448"/>
    </source>
</evidence>
<dbReference type="STRING" id="883161.HMPREF9306_00069"/>
<dbReference type="HOGENOM" id="CLU_159326_0_0_11"/>
<dbReference type="OrthoDB" id="3267321at2"/>
<evidence type="ECO:0000256" key="6">
    <source>
        <dbReference type="ARBA" id="ARBA00023010"/>
    </source>
</evidence>
<evidence type="ECO:0000313" key="10">
    <source>
        <dbReference type="Proteomes" id="UP000014417"/>
    </source>
</evidence>
<proteinExistence type="predicted"/>
<keyword evidence="5" id="KW-1133">Transmembrane helix</keyword>
<accession>S2W748</accession>
<evidence type="ECO:0000256" key="3">
    <source>
        <dbReference type="ARBA" id="ARBA00022692"/>
    </source>
</evidence>
<dbReference type="Gene3D" id="1.20.5.3310">
    <property type="match status" value="1"/>
</dbReference>
<name>S2W748_9ACTN</name>
<dbReference type="AlphaFoldDB" id="S2W748"/>
<dbReference type="Proteomes" id="UP000014417">
    <property type="component" value="Unassembled WGS sequence"/>
</dbReference>
<keyword evidence="6" id="KW-0811">Translocation</keyword>
<evidence type="ECO:0000256" key="8">
    <source>
        <dbReference type="SAM" id="MobiDB-lite"/>
    </source>
</evidence>
<sequence length="130" mass="14261">MFGINSSEFIILLIVAALVLGPKNIAQAIRGLRSILEQFRRWSAQLRADTSVDLGSIAPEDIEQLRKLRSLDLSSYNPKTMIRQTVQEELDAWLKSAGSPAQFKKDNAPANTGSELTNPPAKPANDGDNQ</sequence>
<dbReference type="PRINTS" id="PR01506">
    <property type="entry name" value="TATBPROTEIN"/>
</dbReference>
<evidence type="ECO:0000256" key="7">
    <source>
        <dbReference type="ARBA" id="ARBA00023136"/>
    </source>
</evidence>
<evidence type="ECO:0000256" key="4">
    <source>
        <dbReference type="ARBA" id="ARBA00022927"/>
    </source>
</evidence>
<feature type="region of interest" description="Disordered" evidence="8">
    <location>
        <begin position="100"/>
        <end position="130"/>
    </location>
</feature>
<keyword evidence="2" id="KW-0813">Transport</keyword>
<evidence type="ECO:0000256" key="5">
    <source>
        <dbReference type="ARBA" id="ARBA00022989"/>
    </source>
</evidence>
<keyword evidence="3" id="KW-0812">Transmembrane</keyword>
<keyword evidence="4" id="KW-0653">Protein transport</keyword>
<keyword evidence="7" id="KW-0472">Membrane</keyword>
<evidence type="ECO:0000313" key="9">
    <source>
        <dbReference type="EMBL" id="EPD34035.1"/>
    </source>
</evidence>
<protein>
    <recommendedName>
        <fullName evidence="11">Twin arginine-targeting protein translocase TatB</fullName>
    </recommendedName>
</protein>
<dbReference type="EMBL" id="AGZR01000001">
    <property type="protein sequence ID" value="EPD34035.1"/>
    <property type="molecule type" value="Genomic_DNA"/>
</dbReference>
<keyword evidence="10" id="KW-1185">Reference proteome</keyword>